<reference evidence="3 4" key="1">
    <citation type="submission" date="2024-03" db="EMBL/GenBank/DDBJ databases">
        <authorList>
            <person name="Gkanogiannis A."/>
            <person name="Becerra Lopez-Lavalle L."/>
        </authorList>
    </citation>
    <scope>NUCLEOTIDE SEQUENCE [LARGE SCALE GENOMIC DNA]</scope>
</reference>
<dbReference type="Pfam" id="PF01535">
    <property type="entry name" value="PPR"/>
    <property type="match status" value="1"/>
</dbReference>
<evidence type="ECO:0000313" key="4">
    <source>
        <dbReference type="Proteomes" id="UP001642487"/>
    </source>
</evidence>
<dbReference type="PROSITE" id="PS51375">
    <property type="entry name" value="PPR"/>
    <property type="match status" value="1"/>
</dbReference>
<keyword evidence="1" id="KW-0677">Repeat</keyword>
<keyword evidence="4" id="KW-1185">Reference proteome</keyword>
<proteinExistence type="predicted"/>
<evidence type="ECO:0000256" key="2">
    <source>
        <dbReference type="PROSITE-ProRule" id="PRU00708"/>
    </source>
</evidence>
<name>A0ABP0XX17_9ROSI</name>
<protein>
    <recommendedName>
        <fullName evidence="5">Pentatricopeptide repeat-containing protein</fullName>
    </recommendedName>
</protein>
<feature type="repeat" description="PPR" evidence="2">
    <location>
        <begin position="5"/>
        <end position="35"/>
    </location>
</feature>
<sequence length="140" mass="15572">MAGRDESTWTTLISWYGQNDDLNEARGLLDTMTEKLGLAWGSLDMMPRTLFMEMRLIEVHHYDFSYTSVISACANGDIFSTAWSVLGSIGECSLASCLLCSSWPSLLVDKAMILMDARFGVVEAARFVFLSMPFCNSLCL</sequence>
<dbReference type="InterPro" id="IPR002885">
    <property type="entry name" value="PPR_rpt"/>
</dbReference>
<organism evidence="3 4">
    <name type="scientific">Citrullus colocynthis</name>
    <name type="common">colocynth</name>
    <dbReference type="NCBI Taxonomy" id="252529"/>
    <lineage>
        <taxon>Eukaryota</taxon>
        <taxon>Viridiplantae</taxon>
        <taxon>Streptophyta</taxon>
        <taxon>Embryophyta</taxon>
        <taxon>Tracheophyta</taxon>
        <taxon>Spermatophyta</taxon>
        <taxon>Magnoliopsida</taxon>
        <taxon>eudicotyledons</taxon>
        <taxon>Gunneridae</taxon>
        <taxon>Pentapetalae</taxon>
        <taxon>rosids</taxon>
        <taxon>fabids</taxon>
        <taxon>Cucurbitales</taxon>
        <taxon>Cucurbitaceae</taxon>
        <taxon>Benincaseae</taxon>
        <taxon>Citrullus</taxon>
    </lineage>
</organism>
<evidence type="ECO:0000256" key="1">
    <source>
        <dbReference type="ARBA" id="ARBA00022737"/>
    </source>
</evidence>
<dbReference type="NCBIfam" id="TIGR00756">
    <property type="entry name" value="PPR"/>
    <property type="match status" value="1"/>
</dbReference>
<accession>A0ABP0XX17</accession>
<dbReference type="Gene3D" id="1.25.40.10">
    <property type="entry name" value="Tetratricopeptide repeat domain"/>
    <property type="match status" value="1"/>
</dbReference>
<evidence type="ECO:0008006" key="5">
    <source>
        <dbReference type="Google" id="ProtNLM"/>
    </source>
</evidence>
<dbReference type="InterPro" id="IPR011990">
    <property type="entry name" value="TPR-like_helical_dom_sf"/>
</dbReference>
<gene>
    <name evidence="3" type="ORF">CITCOLO1_LOCUS4406</name>
</gene>
<evidence type="ECO:0000313" key="3">
    <source>
        <dbReference type="EMBL" id="CAK9312703.1"/>
    </source>
</evidence>
<dbReference type="Proteomes" id="UP001642487">
    <property type="component" value="Chromosome 11"/>
</dbReference>
<dbReference type="EMBL" id="OZ021745">
    <property type="protein sequence ID" value="CAK9312703.1"/>
    <property type="molecule type" value="Genomic_DNA"/>
</dbReference>